<keyword evidence="1" id="KW-0863">Zinc-finger</keyword>
<comment type="caution">
    <text evidence="3">The sequence shown here is derived from an EMBL/GenBank/DDBJ whole genome shotgun (WGS) entry which is preliminary data.</text>
</comment>
<proteinExistence type="predicted"/>
<evidence type="ECO:0000259" key="2">
    <source>
        <dbReference type="PROSITE" id="PS50966"/>
    </source>
</evidence>
<evidence type="ECO:0000313" key="4">
    <source>
        <dbReference type="Proteomes" id="UP001500618"/>
    </source>
</evidence>
<evidence type="ECO:0000313" key="3">
    <source>
        <dbReference type="EMBL" id="GAA1716540.1"/>
    </source>
</evidence>
<keyword evidence="1" id="KW-0862">Zinc</keyword>
<dbReference type="Proteomes" id="UP001500618">
    <property type="component" value="Unassembled WGS sequence"/>
</dbReference>
<reference evidence="3 4" key="1">
    <citation type="journal article" date="2019" name="Int. J. Syst. Evol. Microbiol.">
        <title>The Global Catalogue of Microorganisms (GCM) 10K type strain sequencing project: providing services to taxonomists for standard genome sequencing and annotation.</title>
        <authorList>
            <consortium name="The Broad Institute Genomics Platform"/>
            <consortium name="The Broad Institute Genome Sequencing Center for Infectious Disease"/>
            <person name="Wu L."/>
            <person name="Ma J."/>
        </authorList>
    </citation>
    <scope>NUCLEOTIDE SEQUENCE [LARGE SCALE GENOMIC DNA]</scope>
    <source>
        <strain evidence="3 4">JCM 14718</strain>
    </source>
</reference>
<dbReference type="Pfam" id="PF04434">
    <property type="entry name" value="SWIM"/>
    <property type="match status" value="1"/>
</dbReference>
<sequence length="440" mass="47033">MATVGQRWDGEQVLALAPDEASVRAARGLSTDSPWSAAGAADTQTFTAMWGLCAGSGKRPYQVIVDLTGPAYKCTCPSRKFPCKHALALLLRWSSGQVADTEIPPWAGEWLEDRAAKSLTVRAERTPDPVAAAKRAEQREARVSAGLDELDQWLSDQVRTGLAGLSRGGYAQLDAMAARMVDAQAPAVAGTLRRLSTVGTGWTDTVLAEYGMLRLLVRAHRRISELPAPLAATVKAQVGYPVSREDVLATAPVTDTWQVLGWRDTEDPRLRTRRAWLLGKQTGRPALVLSYAASVQQSLDASLIPGEEVRADAHFYPGAEGLRVLIGERHGEPQRISEIAAMPPGPAPPGTMAQAASQWAAGLAANPWLEAWPVLLAGVTPVRHDDDWTLVGDGTVRLLGADPWPLVAVSGGHPVDVLAEWTATGVRAVSVLTETAVIRL</sequence>
<dbReference type="InterPro" id="IPR007527">
    <property type="entry name" value="Znf_SWIM"/>
</dbReference>
<keyword evidence="1" id="KW-0479">Metal-binding</keyword>
<dbReference type="EMBL" id="BAAANY010000040">
    <property type="protein sequence ID" value="GAA1716540.1"/>
    <property type="molecule type" value="Genomic_DNA"/>
</dbReference>
<evidence type="ECO:0000256" key="1">
    <source>
        <dbReference type="PROSITE-ProRule" id="PRU00325"/>
    </source>
</evidence>
<feature type="domain" description="SWIM-type" evidence="2">
    <location>
        <begin position="61"/>
        <end position="94"/>
    </location>
</feature>
<protein>
    <submittedName>
        <fullName evidence="3">SWIM zinc finger family protein</fullName>
    </submittedName>
</protein>
<accession>A0ABN2J285</accession>
<name>A0ABN2J285_9ACTN</name>
<organism evidence="3 4">
    <name type="scientific">Fodinicola feengrottensis</name>
    <dbReference type="NCBI Taxonomy" id="435914"/>
    <lineage>
        <taxon>Bacteria</taxon>
        <taxon>Bacillati</taxon>
        <taxon>Actinomycetota</taxon>
        <taxon>Actinomycetes</taxon>
        <taxon>Mycobacteriales</taxon>
        <taxon>Fodinicola</taxon>
    </lineage>
</organism>
<gene>
    <name evidence="3" type="ORF">GCM10009765_76540</name>
</gene>
<keyword evidence="4" id="KW-1185">Reference proteome</keyword>
<dbReference type="PROSITE" id="PS50966">
    <property type="entry name" value="ZF_SWIM"/>
    <property type="match status" value="1"/>
</dbReference>